<proteinExistence type="predicted"/>
<sequence length="666" mass="74235">MFRSPVAFTHPLSQETILSNGEIIADLFTSEICNRDSTSRFSDILGAQIKRDSDDELQFQSVMAENAQKLGIDPVFVKISKEHFLQTLSDVLTHHGIALDPNVVKNNPEAQEQRKLLFPYFRAILFVDANERDAAVIESSDLSPTTKEYARELAEKRMRSPVNDQAAFIQKIQVMQYMISIKAFGDGDCFYHSVMLDIVHDILTGSLEDESLTGKQIKAQLLPAIAAQIASRGGPQLDFSDQTLHASILDLLRAAPVASLPHNLSATLTLPAASDESEELIAVKNCDFYHLLRDTCAPALRQIMLNGALARQDAIEDDIRNILKNNFIAYTIRNHGGELNFDPSIVETAKLQWASSEFSDIPEAQSRNMLASWNNVYLNIKLQSEFTALTLSDDDAKKDFLGRQFDNWWDQYHDHAYKDYFNFHAHSHIKAGTPQQLALSSQLQCNLDIVDRRCGNLAPITPEIHQAHTLHLDNRPDHFDAIVGDPRLEAPTQIAVALNERTRTLNECKSTLQITAYNWPAKVPDTDLDPIHSLAASAERPLSESVGASQAVTLEAVVESTRKAQETIASHAKELSETLGLNVDSIPQINIDDVSLTETDTSDKLAKNLLIAASTGYKAALKHTTFGNSLERLNTSLLDVRSKQEADDLLLAIELQNQEIQKYFKR</sequence>
<evidence type="ECO:0000313" key="1">
    <source>
        <dbReference type="EMBL" id="VVC76645.1"/>
    </source>
</evidence>
<evidence type="ECO:0008006" key="3">
    <source>
        <dbReference type="Google" id="ProtNLM"/>
    </source>
</evidence>
<keyword evidence="2" id="KW-1185">Reference proteome</keyword>
<organism evidence="1 2">
    <name type="scientific">Aquicella siphonis</name>
    <dbReference type="NCBI Taxonomy" id="254247"/>
    <lineage>
        <taxon>Bacteria</taxon>
        <taxon>Pseudomonadati</taxon>
        <taxon>Pseudomonadota</taxon>
        <taxon>Gammaproteobacteria</taxon>
        <taxon>Legionellales</taxon>
        <taxon>Coxiellaceae</taxon>
        <taxon>Aquicella</taxon>
    </lineage>
</organism>
<reference evidence="1 2" key="1">
    <citation type="submission" date="2019-08" db="EMBL/GenBank/DDBJ databases">
        <authorList>
            <person name="Guy L."/>
        </authorList>
    </citation>
    <scope>NUCLEOTIDE SEQUENCE [LARGE SCALE GENOMIC DNA]</scope>
    <source>
        <strain evidence="1 2">SGT-108</strain>
    </source>
</reference>
<evidence type="ECO:0000313" key="2">
    <source>
        <dbReference type="Proteomes" id="UP000324194"/>
    </source>
</evidence>
<dbReference type="Proteomes" id="UP000324194">
    <property type="component" value="Chromosome 1"/>
</dbReference>
<protein>
    <recommendedName>
        <fullName evidence="3">OTU domain-containing protein</fullName>
    </recommendedName>
</protein>
<dbReference type="KEGG" id="asip:AQUSIP_19680"/>
<name>A0A5E4PJ95_9COXI</name>
<dbReference type="RefSeq" id="WP_148339951.1">
    <property type="nucleotide sequence ID" value="NZ_LR699119.1"/>
</dbReference>
<dbReference type="AlphaFoldDB" id="A0A5E4PJ95"/>
<accession>A0A5E4PJ95</accession>
<gene>
    <name evidence="1" type="ORF">AQUSIP_19680</name>
</gene>
<dbReference type="EMBL" id="LR699119">
    <property type="protein sequence ID" value="VVC76645.1"/>
    <property type="molecule type" value="Genomic_DNA"/>
</dbReference>